<feature type="region of interest" description="Disordered" evidence="1">
    <location>
        <begin position="241"/>
        <end position="277"/>
    </location>
</feature>
<evidence type="ECO:0000256" key="2">
    <source>
        <dbReference type="SAM" id="Phobius"/>
    </source>
</evidence>
<keyword evidence="2" id="KW-0472">Membrane</keyword>
<organism evidence="3 4">
    <name type="scientific">Pseudofrankia inefficax (strain DSM 45817 / CECT 9037 / DDB 130130 / EuI1c)</name>
    <name type="common">Frankia inefficax</name>
    <dbReference type="NCBI Taxonomy" id="298654"/>
    <lineage>
        <taxon>Bacteria</taxon>
        <taxon>Bacillati</taxon>
        <taxon>Actinomycetota</taxon>
        <taxon>Actinomycetes</taxon>
        <taxon>Frankiales</taxon>
        <taxon>Frankiaceae</taxon>
        <taxon>Pseudofrankia</taxon>
    </lineage>
</organism>
<name>E3J1B1_PSEI1</name>
<feature type="compositionally biased region" description="Gly residues" evidence="1">
    <location>
        <begin position="13"/>
        <end position="34"/>
    </location>
</feature>
<dbReference type="KEGG" id="fri:FraEuI1c_2393"/>
<evidence type="ECO:0000256" key="1">
    <source>
        <dbReference type="SAM" id="MobiDB-lite"/>
    </source>
</evidence>
<evidence type="ECO:0000313" key="3">
    <source>
        <dbReference type="EMBL" id="ADP80432.1"/>
    </source>
</evidence>
<dbReference type="InParanoid" id="E3J1B1"/>
<sequence length="277" mass="27558">MSRRHEPAPVSDAGGGTGSGGAPDSGPGPSGGEAGPRHAAPGRFRARFLPVELPGGDLRAGLVFLLGLTAAGPLLGLLWAAVAPRLDVAAGISGSETAFTAQADIDATFGFICLGAGVVAGVLARWRAADGGWPVPAALAGGGFAGSLLAGWIGHLVRSPGVLRKLPPHAPAYVAGLVDFKVRATGLYLVLPVTALLVLAFALWLPTALVRRANVPPPGPDEQPAPDEAFAAASAFRPAALPPAELPGDERAAAGPPRIDATAPPSQPAGPASGEPE</sequence>
<keyword evidence="4" id="KW-1185">Reference proteome</keyword>
<dbReference type="RefSeq" id="WP_013423550.1">
    <property type="nucleotide sequence ID" value="NC_014666.1"/>
</dbReference>
<dbReference type="HOGENOM" id="CLU_1003829_0_0_11"/>
<dbReference type="Proteomes" id="UP000002484">
    <property type="component" value="Chromosome"/>
</dbReference>
<reference evidence="3 4" key="1">
    <citation type="submission" date="2010-10" db="EMBL/GenBank/DDBJ databases">
        <title>Complete sequence of Frankia sp. EuI1c.</title>
        <authorList>
            <consortium name="US DOE Joint Genome Institute"/>
            <person name="Lucas S."/>
            <person name="Copeland A."/>
            <person name="Lapidus A."/>
            <person name="Cheng J.-F."/>
            <person name="Bruce D."/>
            <person name="Goodwin L."/>
            <person name="Pitluck S."/>
            <person name="Chertkov O."/>
            <person name="Detter J.C."/>
            <person name="Han C."/>
            <person name="Tapia R."/>
            <person name="Land M."/>
            <person name="Hauser L."/>
            <person name="Jeffries C."/>
            <person name="Kyrpides N."/>
            <person name="Ivanova N."/>
            <person name="Mikhailova N."/>
            <person name="Beauchemin N."/>
            <person name="Sen A."/>
            <person name="Sur S.A."/>
            <person name="Gtari M."/>
            <person name="Wall L."/>
            <person name="Tisa L."/>
            <person name="Woyke T."/>
        </authorList>
    </citation>
    <scope>NUCLEOTIDE SEQUENCE [LARGE SCALE GENOMIC DNA]</scope>
    <source>
        <strain evidence="4">DSM 45817 / CECT 9037 / EuI1c</strain>
    </source>
</reference>
<feature type="transmembrane region" description="Helical" evidence="2">
    <location>
        <begin position="62"/>
        <end position="82"/>
    </location>
</feature>
<feature type="transmembrane region" description="Helical" evidence="2">
    <location>
        <begin position="138"/>
        <end position="157"/>
    </location>
</feature>
<dbReference type="AlphaFoldDB" id="E3J1B1"/>
<keyword evidence="2" id="KW-0812">Transmembrane</keyword>
<feature type="transmembrane region" description="Helical" evidence="2">
    <location>
        <begin position="107"/>
        <end position="126"/>
    </location>
</feature>
<dbReference type="STRING" id="298654.FraEuI1c_2393"/>
<dbReference type="eggNOG" id="ENOG5033AGQ">
    <property type="taxonomic scope" value="Bacteria"/>
</dbReference>
<accession>E3J1B1</accession>
<evidence type="ECO:0000313" key="4">
    <source>
        <dbReference type="Proteomes" id="UP000002484"/>
    </source>
</evidence>
<keyword evidence="2" id="KW-1133">Transmembrane helix</keyword>
<feature type="compositionally biased region" description="Low complexity" evidence="1">
    <location>
        <begin position="261"/>
        <end position="277"/>
    </location>
</feature>
<dbReference type="EMBL" id="CP002299">
    <property type="protein sequence ID" value="ADP80432.1"/>
    <property type="molecule type" value="Genomic_DNA"/>
</dbReference>
<gene>
    <name evidence="3" type="ordered locus">FraEuI1c_2393</name>
</gene>
<feature type="transmembrane region" description="Helical" evidence="2">
    <location>
        <begin position="186"/>
        <end position="205"/>
    </location>
</feature>
<feature type="region of interest" description="Disordered" evidence="1">
    <location>
        <begin position="1"/>
        <end position="39"/>
    </location>
</feature>
<protein>
    <recommendedName>
        <fullName evidence="5">DUF2567 domain-containing protein</fullName>
    </recommendedName>
</protein>
<proteinExistence type="predicted"/>
<evidence type="ECO:0008006" key="5">
    <source>
        <dbReference type="Google" id="ProtNLM"/>
    </source>
</evidence>